<accession>L2GWH8</accession>
<reference evidence="3" key="1">
    <citation type="submission" date="2011-03" db="EMBL/GenBank/DDBJ databases">
        <title>The genome sequence of Vavraia culicis strain floridensis.</title>
        <authorList>
            <consortium name="The Broad Institute Genome Sequencing Platform"/>
            <person name="Cuomo C."/>
            <person name="Becnel J."/>
            <person name="Sanscrainte N."/>
            <person name="Young S.K."/>
            <person name="Zeng Q."/>
            <person name="Gargeya S."/>
            <person name="Fitzgerald M."/>
            <person name="Haas B."/>
            <person name="Abouelleil A."/>
            <person name="Alvarado L."/>
            <person name="Arachchi H.M."/>
            <person name="Berlin A."/>
            <person name="Chapman S.B."/>
            <person name="Gearin G."/>
            <person name="Goldberg J."/>
            <person name="Griggs A."/>
            <person name="Gujja S."/>
            <person name="Hansen M."/>
            <person name="Heiman D."/>
            <person name="Howarth C."/>
            <person name="Larimer J."/>
            <person name="Lui A."/>
            <person name="MacDonald P.J.P."/>
            <person name="McCowen C."/>
            <person name="Montmayeur A."/>
            <person name="Murphy C."/>
            <person name="Neiman D."/>
            <person name="Pearson M."/>
            <person name="Priest M."/>
            <person name="Roberts A."/>
            <person name="Saif S."/>
            <person name="Shea T."/>
            <person name="Sisk P."/>
            <person name="Stolte C."/>
            <person name="Sykes S."/>
            <person name="Wortman J."/>
            <person name="Nusbaum C."/>
            <person name="Birren B."/>
        </authorList>
    </citation>
    <scope>NUCLEOTIDE SEQUENCE [LARGE SCALE GENOMIC DNA]</scope>
    <source>
        <strain evidence="3">floridensis</strain>
    </source>
</reference>
<evidence type="ECO:0000256" key="1">
    <source>
        <dbReference type="SAM" id="Phobius"/>
    </source>
</evidence>
<dbReference type="AlphaFoldDB" id="L2GWH8"/>
<evidence type="ECO:0000313" key="2">
    <source>
        <dbReference type="EMBL" id="ELA47717.1"/>
    </source>
</evidence>
<organism evidence="2 3">
    <name type="scientific">Vavraia culicis (isolate floridensis)</name>
    <name type="common">Microsporidian parasite</name>
    <dbReference type="NCBI Taxonomy" id="948595"/>
    <lineage>
        <taxon>Eukaryota</taxon>
        <taxon>Fungi</taxon>
        <taxon>Fungi incertae sedis</taxon>
        <taxon>Microsporidia</taxon>
        <taxon>Pleistophoridae</taxon>
        <taxon>Vavraia</taxon>
    </lineage>
</organism>
<sequence>MDTFFVVGNLVRVLVIWSLAFIVYALIRSIFAAFFLEIAKLNYYMPCNYDPNKFIRHIDVHGDEITVIDQFDRQEVVKSSAIDQVFQYPTSYNIQYEKSIRALLFFRKAPCLFPDKVVFLKHEPQNIHGLSFVDLCQTITNERYSVNDVTSFKTLFGFLVYGLLDGYEIQIHSNCILVVFDGMYLFCVQVDDCCQYLGTIHVAWSYPIVLKVDQSFFRMVISTEIYVGMVYKKIVNIKPRNFWFDERLQSEELNKIFGSLIFTSCVDQLPETETDYLNKCISQSQKVKEYRKTSSDEIYDL</sequence>
<protein>
    <submittedName>
        <fullName evidence="2">Uncharacterized protein</fullName>
    </submittedName>
</protein>
<dbReference type="InParanoid" id="L2GWH8"/>
<keyword evidence="1" id="KW-0472">Membrane</keyword>
<evidence type="ECO:0000313" key="3">
    <source>
        <dbReference type="Proteomes" id="UP000011081"/>
    </source>
</evidence>
<dbReference type="GeneID" id="19878682"/>
<keyword evidence="3" id="KW-1185">Reference proteome</keyword>
<feature type="transmembrane region" description="Helical" evidence="1">
    <location>
        <begin position="14"/>
        <end position="36"/>
    </location>
</feature>
<keyword evidence="1" id="KW-0812">Transmembrane</keyword>
<dbReference type="Proteomes" id="UP000011081">
    <property type="component" value="Unassembled WGS sequence"/>
</dbReference>
<proteinExistence type="predicted"/>
<dbReference type="RefSeq" id="XP_008073820.1">
    <property type="nucleotide sequence ID" value="XM_008075629.1"/>
</dbReference>
<gene>
    <name evidence="2" type="ORF">VCUG_00799</name>
</gene>
<dbReference type="VEuPathDB" id="MicrosporidiaDB:VCUG_00799"/>
<keyword evidence="1" id="KW-1133">Transmembrane helix</keyword>
<name>L2GWH8_VAVCU</name>
<dbReference type="HOGENOM" id="CLU_912723_0_0_1"/>
<dbReference type="OMA" id="NIMAWYL"/>
<dbReference type="EMBL" id="GL877413">
    <property type="protein sequence ID" value="ELA47717.1"/>
    <property type="molecule type" value="Genomic_DNA"/>
</dbReference>
<dbReference type="OrthoDB" id="10408476at2759"/>